<organism evidence="3 4">
    <name type="scientific">Rhodoblastus acidophilus</name>
    <name type="common">Rhodopseudomonas acidophila</name>
    <dbReference type="NCBI Taxonomy" id="1074"/>
    <lineage>
        <taxon>Bacteria</taxon>
        <taxon>Pseudomonadati</taxon>
        <taxon>Pseudomonadota</taxon>
        <taxon>Alphaproteobacteria</taxon>
        <taxon>Hyphomicrobiales</taxon>
        <taxon>Rhodoblastaceae</taxon>
        <taxon>Rhodoblastus</taxon>
    </lineage>
</organism>
<evidence type="ECO:0000313" key="3">
    <source>
        <dbReference type="EMBL" id="MTV32839.1"/>
    </source>
</evidence>
<dbReference type="Pfam" id="PF00210">
    <property type="entry name" value="Ferritin"/>
    <property type="match status" value="1"/>
</dbReference>
<evidence type="ECO:0000259" key="2">
    <source>
        <dbReference type="Pfam" id="PF00210"/>
    </source>
</evidence>
<feature type="compositionally biased region" description="Basic and acidic residues" evidence="1">
    <location>
        <begin position="1"/>
        <end position="10"/>
    </location>
</feature>
<dbReference type="InterPro" id="IPR012347">
    <property type="entry name" value="Ferritin-like"/>
</dbReference>
<dbReference type="InterPro" id="IPR009078">
    <property type="entry name" value="Ferritin-like_SF"/>
</dbReference>
<dbReference type="Proteomes" id="UP000439113">
    <property type="component" value="Unassembled WGS sequence"/>
</dbReference>
<dbReference type="GO" id="GO:0008199">
    <property type="term" value="F:ferric iron binding"/>
    <property type="evidence" value="ECO:0007669"/>
    <property type="project" value="InterPro"/>
</dbReference>
<dbReference type="EMBL" id="WNKS01000022">
    <property type="protein sequence ID" value="MTV32839.1"/>
    <property type="molecule type" value="Genomic_DNA"/>
</dbReference>
<dbReference type="AlphaFoldDB" id="A0A6N8DQU4"/>
<evidence type="ECO:0000313" key="4">
    <source>
        <dbReference type="Proteomes" id="UP000439113"/>
    </source>
</evidence>
<sequence>MSPLRRERTTAHPVTSTERCNKRRTFHRQCGSLGREAARRIHAIRHRPGRPRKNRGEPARDPEPREEILEEILEELIADHEAAVRVMRQAALNAEDQKDMVTHDMLVSRMEWREKTIWMLRAVITK</sequence>
<dbReference type="InterPro" id="IPR008331">
    <property type="entry name" value="Ferritin_DPS_dom"/>
</dbReference>
<evidence type="ECO:0000256" key="1">
    <source>
        <dbReference type="SAM" id="MobiDB-lite"/>
    </source>
</evidence>
<protein>
    <recommendedName>
        <fullName evidence="2">Ferritin/DPS domain-containing protein</fullName>
    </recommendedName>
</protein>
<reference evidence="3 4" key="1">
    <citation type="submission" date="2019-11" db="EMBL/GenBank/DDBJ databases">
        <title>Whole-genome sequence of a Rhodoblastus acidophilus DSM 142.</title>
        <authorList>
            <person name="Kyndt J.A."/>
            <person name="Meyer T.E."/>
        </authorList>
    </citation>
    <scope>NUCLEOTIDE SEQUENCE [LARGE SCALE GENOMIC DNA]</scope>
    <source>
        <strain evidence="3 4">DSM 142</strain>
    </source>
</reference>
<feature type="region of interest" description="Disordered" evidence="1">
    <location>
        <begin position="1"/>
        <end position="65"/>
    </location>
</feature>
<dbReference type="Gene3D" id="1.20.1260.10">
    <property type="match status" value="1"/>
</dbReference>
<feature type="domain" description="Ferritin/DPS" evidence="2">
    <location>
        <begin position="41"/>
        <end position="126"/>
    </location>
</feature>
<name>A0A6N8DQU4_RHOAC</name>
<feature type="compositionally biased region" description="Basic residues" evidence="1">
    <location>
        <begin position="40"/>
        <end position="53"/>
    </location>
</feature>
<comment type="caution">
    <text evidence="3">The sequence shown here is derived from an EMBL/GenBank/DDBJ whole genome shotgun (WGS) entry which is preliminary data.</text>
</comment>
<dbReference type="SUPFAM" id="SSF47240">
    <property type="entry name" value="Ferritin-like"/>
    <property type="match status" value="1"/>
</dbReference>
<proteinExistence type="predicted"/>
<accession>A0A6N8DQU4</accession>
<feature type="compositionally biased region" description="Basic and acidic residues" evidence="1">
    <location>
        <begin position="54"/>
        <end position="65"/>
    </location>
</feature>
<gene>
    <name evidence="3" type="ORF">GJ654_17815</name>
</gene>